<feature type="domain" description="Myb/SANT-like" evidence="2">
    <location>
        <begin position="65"/>
        <end position="118"/>
    </location>
</feature>
<dbReference type="PANTHER" id="PTHR31704:SF37">
    <property type="entry name" value="HEAT SHOCK PROTEIN"/>
    <property type="match status" value="1"/>
</dbReference>
<feature type="chain" id="PRO_5042107095" description="Myb/SANT-like domain-containing protein" evidence="1">
    <location>
        <begin position="24"/>
        <end position="124"/>
    </location>
</feature>
<feature type="signal peptide" evidence="1">
    <location>
        <begin position="1"/>
        <end position="23"/>
    </location>
</feature>
<dbReference type="EMBL" id="JANJYI010000001">
    <property type="protein sequence ID" value="KAK2661978.1"/>
    <property type="molecule type" value="Genomic_DNA"/>
</dbReference>
<name>A0AAE0CT75_9ROSI</name>
<keyword evidence="1" id="KW-0732">Signal</keyword>
<comment type="caution">
    <text evidence="3">The sequence shown here is derived from an EMBL/GenBank/DDBJ whole genome shotgun (WGS) entry which is preliminary data.</text>
</comment>
<accession>A0AAE0CT75</accession>
<keyword evidence="4" id="KW-1185">Reference proteome</keyword>
<reference evidence="3" key="1">
    <citation type="journal article" date="2023" name="Plant J.">
        <title>Genome sequences and population genomics provide insights into the demographic history, inbreeding, and mutation load of two 'living fossil' tree species of Dipteronia.</title>
        <authorList>
            <person name="Feng Y."/>
            <person name="Comes H.P."/>
            <person name="Chen J."/>
            <person name="Zhu S."/>
            <person name="Lu R."/>
            <person name="Zhang X."/>
            <person name="Li P."/>
            <person name="Qiu J."/>
            <person name="Olsen K.M."/>
            <person name="Qiu Y."/>
        </authorList>
    </citation>
    <scope>NUCLEOTIDE SEQUENCE</scope>
    <source>
        <strain evidence="3">KIB01</strain>
    </source>
</reference>
<dbReference type="Pfam" id="PF12776">
    <property type="entry name" value="Myb_DNA-bind_3"/>
    <property type="match status" value="1"/>
</dbReference>
<evidence type="ECO:0000313" key="4">
    <source>
        <dbReference type="Proteomes" id="UP001280121"/>
    </source>
</evidence>
<dbReference type="PANTHER" id="PTHR31704">
    <property type="entry name" value="MYB/SANT-LIKE DNA-BINDING DOMAIN PROTEIN-RELATED"/>
    <property type="match status" value="1"/>
</dbReference>
<evidence type="ECO:0000313" key="3">
    <source>
        <dbReference type="EMBL" id="KAK2661978.1"/>
    </source>
</evidence>
<sequence>MMARAPYLTTLQFLCFLVSLTRNLKFLESVSAAISYKKYEMEKNMNKLTSSESVGSGSRGSKAIWDSQSVEIFCDLCIKEVEQGHRPGTHFTKMGWDNLVKNFNKTTGKEYNKVQLKKLKCSRN</sequence>
<evidence type="ECO:0000259" key="2">
    <source>
        <dbReference type="Pfam" id="PF12776"/>
    </source>
</evidence>
<dbReference type="InterPro" id="IPR024752">
    <property type="entry name" value="Myb/SANT-like_dom"/>
</dbReference>
<dbReference type="Proteomes" id="UP001280121">
    <property type="component" value="Unassembled WGS sequence"/>
</dbReference>
<organism evidence="3 4">
    <name type="scientific">Dipteronia dyeriana</name>
    <dbReference type="NCBI Taxonomy" id="168575"/>
    <lineage>
        <taxon>Eukaryota</taxon>
        <taxon>Viridiplantae</taxon>
        <taxon>Streptophyta</taxon>
        <taxon>Embryophyta</taxon>
        <taxon>Tracheophyta</taxon>
        <taxon>Spermatophyta</taxon>
        <taxon>Magnoliopsida</taxon>
        <taxon>eudicotyledons</taxon>
        <taxon>Gunneridae</taxon>
        <taxon>Pentapetalae</taxon>
        <taxon>rosids</taxon>
        <taxon>malvids</taxon>
        <taxon>Sapindales</taxon>
        <taxon>Sapindaceae</taxon>
        <taxon>Hippocastanoideae</taxon>
        <taxon>Acereae</taxon>
        <taxon>Dipteronia</taxon>
    </lineage>
</organism>
<proteinExistence type="predicted"/>
<dbReference type="AlphaFoldDB" id="A0AAE0CT75"/>
<evidence type="ECO:0000256" key="1">
    <source>
        <dbReference type="SAM" id="SignalP"/>
    </source>
</evidence>
<gene>
    <name evidence="3" type="ORF">Ddye_000552</name>
</gene>
<protein>
    <recommendedName>
        <fullName evidence="2">Myb/SANT-like domain-containing protein</fullName>
    </recommendedName>
</protein>